<keyword evidence="3" id="KW-1185">Reference proteome</keyword>
<evidence type="ECO:0000313" key="2">
    <source>
        <dbReference type="EMBL" id="KAK0163269.1"/>
    </source>
</evidence>
<dbReference type="Proteomes" id="UP001168972">
    <property type="component" value="Unassembled WGS sequence"/>
</dbReference>
<evidence type="ECO:0000256" key="1">
    <source>
        <dbReference type="SAM" id="SignalP"/>
    </source>
</evidence>
<name>A0AA39KJ05_MICHY</name>
<reference evidence="2" key="1">
    <citation type="journal article" date="2023" name="bioRxiv">
        <title>Scaffold-level genome assemblies of two parasitoid biocontrol wasps reveal the parthenogenesis mechanism and an associated novel virus.</title>
        <authorList>
            <person name="Inwood S."/>
            <person name="Skelly J."/>
            <person name="Guhlin J."/>
            <person name="Harrop T."/>
            <person name="Goldson S."/>
            <person name="Dearden P."/>
        </authorList>
    </citation>
    <scope>NUCLEOTIDE SEQUENCE</scope>
    <source>
        <strain evidence="2">Lincoln</strain>
        <tissue evidence="2">Whole body</tissue>
    </source>
</reference>
<feature type="signal peptide" evidence="1">
    <location>
        <begin position="1"/>
        <end position="20"/>
    </location>
</feature>
<reference evidence="2" key="2">
    <citation type="submission" date="2023-03" db="EMBL/GenBank/DDBJ databases">
        <authorList>
            <person name="Inwood S.N."/>
            <person name="Skelly J.G."/>
            <person name="Guhlin J."/>
            <person name="Harrop T.W.R."/>
            <person name="Goldson S.G."/>
            <person name="Dearden P.K."/>
        </authorList>
    </citation>
    <scope>NUCLEOTIDE SEQUENCE</scope>
    <source>
        <strain evidence="2">Lincoln</strain>
        <tissue evidence="2">Whole body</tissue>
    </source>
</reference>
<comment type="caution">
    <text evidence="2">The sequence shown here is derived from an EMBL/GenBank/DDBJ whole genome shotgun (WGS) entry which is preliminary data.</text>
</comment>
<dbReference type="EMBL" id="JAQQBR010001833">
    <property type="protein sequence ID" value="KAK0163269.1"/>
    <property type="molecule type" value="Genomic_DNA"/>
</dbReference>
<organism evidence="2 3">
    <name type="scientific">Microctonus hyperodae</name>
    <name type="common">Parasitoid wasp</name>
    <dbReference type="NCBI Taxonomy" id="165561"/>
    <lineage>
        <taxon>Eukaryota</taxon>
        <taxon>Metazoa</taxon>
        <taxon>Ecdysozoa</taxon>
        <taxon>Arthropoda</taxon>
        <taxon>Hexapoda</taxon>
        <taxon>Insecta</taxon>
        <taxon>Pterygota</taxon>
        <taxon>Neoptera</taxon>
        <taxon>Endopterygota</taxon>
        <taxon>Hymenoptera</taxon>
        <taxon>Apocrita</taxon>
        <taxon>Ichneumonoidea</taxon>
        <taxon>Braconidae</taxon>
        <taxon>Euphorinae</taxon>
        <taxon>Microctonus</taxon>
    </lineage>
</organism>
<proteinExistence type="predicted"/>
<gene>
    <name evidence="2" type="ORF">PV327_006969</name>
</gene>
<keyword evidence="1" id="KW-0732">Signal</keyword>
<accession>A0AA39KJ05</accession>
<feature type="chain" id="PRO_5041325855" evidence="1">
    <location>
        <begin position="21"/>
        <end position="78"/>
    </location>
</feature>
<sequence length="78" mass="9327">MNKFLYLTLVAFITLIVVVSESESTLPQPKAPNFQYYERPKYRYPYYDEHGRGKLLYGYGDEKELYQYSTYNILEGIH</sequence>
<protein>
    <submittedName>
        <fullName evidence="2">Uncharacterized protein</fullName>
    </submittedName>
</protein>
<evidence type="ECO:0000313" key="3">
    <source>
        <dbReference type="Proteomes" id="UP001168972"/>
    </source>
</evidence>
<dbReference type="AlphaFoldDB" id="A0AA39KJ05"/>